<accession>A0AAW2LA61</accession>
<sequence>MRELGLMRDLLSYNHVLGLYASDGRYKDAVATFDEMLKSLIKPDDSTFKSLGIILLKCGVPKNAIEKLELIRKEDTERGLQAWTSTLSSVIDMDDDVTDDDV</sequence>
<dbReference type="InterPro" id="IPR011990">
    <property type="entry name" value="TPR-like_helical_dom_sf"/>
</dbReference>
<keyword evidence="1" id="KW-0677">Repeat</keyword>
<evidence type="ECO:0000256" key="2">
    <source>
        <dbReference type="PROSITE-ProRule" id="PRU00708"/>
    </source>
</evidence>
<dbReference type="AlphaFoldDB" id="A0AAW2LA61"/>
<organism evidence="3">
    <name type="scientific">Sesamum calycinum</name>
    <dbReference type="NCBI Taxonomy" id="2727403"/>
    <lineage>
        <taxon>Eukaryota</taxon>
        <taxon>Viridiplantae</taxon>
        <taxon>Streptophyta</taxon>
        <taxon>Embryophyta</taxon>
        <taxon>Tracheophyta</taxon>
        <taxon>Spermatophyta</taxon>
        <taxon>Magnoliopsida</taxon>
        <taxon>eudicotyledons</taxon>
        <taxon>Gunneridae</taxon>
        <taxon>Pentapetalae</taxon>
        <taxon>asterids</taxon>
        <taxon>lamiids</taxon>
        <taxon>Lamiales</taxon>
        <taxon>Pedaliaceae</taxon>
        <taxon>Sesamum</taxon>
    </lineage>
</organism>
<dbReference type="Pfam" id="PF13041">
    <property type="entry name" value="PPR_2"/>
    <property type="match status" value="1"/>
</dbReference>
<dbReference type="Gene3D" id="1.25.40.10">
    <property type="entry name" value="Tetratricopeptide repeat domain"/>
    <property type="match status" value="1"/>
</dbReference>
<feature type="repeat" description="PPR" evidence="2">
    <location>
        <begin position="9"/>
        <end position="43"/>
    </location>
</feature>
<reference evidence="3" key="2">
    <citation type="journal article" date="2024" name="Plant">
        <title>Genomic evolution and insights into agronomic trait innovations of Sesamum species.</title>
        <authorList>
            <person name="Miao H."/>
            <person name="Wang L."/>
            <person name="Qu L."/>
            <person name="Liu H."/>
            <person name="Sun Y."/>
            <person name="Le M."/>
            <person name="Wang Q."/>
            <person name="Wei S."/>
            <person name="Zheng Y."/>
            <person name="Lin W."/>
            <person name="Duan Y."/>
            <person name="Cao H."/>
            <person name="Xiong S."/>
            <person name="Wang X."/>
            <person name="Wei L."/>
            <person name="Li C."/>
            <person name="Ma Q."/>
            <person name="Ju M."/>
            <person name="Zhao R."/>
            <person name="Li G."/>
            <person name="Mu C."/>
            <person name="Tian Q."/>
            <person name="Mei H."/>
            <person name="Zhang T."/>
            <person name="Gao T."/>
            <person name="Zhang H."/>
        </authorList>
    </citation>
    <scope>NUCLEOTIDE SEQUENCE</scope>
    <source>
        <strain evidence="3">KEN8</strain>
    </source>
</reference>
<comment type="caution">
    <text evidence="3">The sequence shown here is derived from an EMBL/GenBank/DDBJ whole genome shotgun (WGS) entry which is preliminary data.</text>
</comment>
<name>A0AAW2LA61_9LAMI</name>
<proteinExistence type="predicted"/>
<reference evidence="3" key="1">
    <citation type="submission" date="2020-06" db="EMBL/GenBank/DDBJ databases">
        <authorList>
            <person name="Li T."/>
            <person name="Hu X."/>
            <person name="Zhang T."/>
            <person name="Song X."/>
            <person name="Zhang H."/>
            <person name="Dai N."/>
            <person name="Sheng W."/>
            <person name="Hou X."/>
            <person name="Wei L."/>
        </authorList>
    </citation>
    <scope>NUCLEOTIDE SEQUENCE</scope>
    <source>
        <strain evidence="3">KEN8</strain>
        <tissue evidence="3">Leaf</tissue>
    </source>
</reference>
<evidence type="ECO:0000256" key="1">
    <source>
        <dbReference type="ARBA" id="ARBA00022737"/>
    </source>
</evidence>
<evidence type="ECO:0000313" key="3">
    <source>
        <dbReference type="EMBL" id="KAL0315053.1"/>
    </source>
</evidence>
<protein>
    <recommendedName>
        <fullName evidence="4">Pentatricopeptide repeat-containing protein</fullName>
    </recommendedName>
</protein>
<gene>
    <name evidence="3" type="ORF">Scaly_2894000</name>
</gene>
<dbReference type="PROSITE" id="PS51375">
    <property type="entry name" value="PPR"/>
    <property type="match status" value="1"/>
</dbReference>
<dbReference type="NCBIfam" id="TIGR00756">
    <property type="entry name" value="PPR"/>
    <property type="match status" value="1"/>
</dbReference>
<dbReference type="EMBL" id="JACGWM010000101">
    <property type="protein sequence ID" value="KAL0315053.1"/>
    <property type="molecule type" value="Genomic_DNA"/>
</dbReference>
<dbReference type="InterPro" id="IPR002885">
    <property type="entry name" value="PPR_rpt"/>
</dbReference>
<evidence type="ECO:0008006" key="4">
    <source>
        <dbReference type="Google" id="ProtNLM"/>
    </source>
</evidence>